<organism evidence="6 7">
    <name type="scientific">Granulicatella adiacens ATCC 49175</name>
    <dbReference type="NCBI Taxonomy" id="638301"/>
    <lineage>
        <taxon>Bacteria</taxon>
        <taxon>Bacillati</taxon>
        <taxon>Bacillota</taxon>
        <taxon>Bacilli</taxon>
        <taxon>Lactobacillales</taxon>
        <taxon>Carnobacteriaceae</taxon>
        <taxon>Granulicatella</taxon>
    </lineage>
</organism>
<dbReference type="SUPFAM" id="SSF53092">
    <property type="entry name" value="Creatinase/prolidase N-terminal domain"/>
    <property type="match status" value="1"/>
</dbReference>
<dbReference type="STRING" id="638301.HMPREF0444_0796"/>
<dbReference type="Pfam" id="PF00557">
    <property type="entry name" value="Peptidase_M24"/>
    <property type="match status" value="1"/>
</dbReference>
<evidence type="ECO:0000256" key="1">
    <source>
        <dbReference type="ARBA" id="ARBA00001936"/>
    </source>
</evidence>
<dbReference type="InterPro" id="IPR000994">
    <property type="entry name" value="Pept_M24"/>
</dbReference>
<dbReference type="Pfam" id="PF01321">
    <property type="entry name" value="Creatinase_N"/>
    <property type="match status" value="1"/>
</dbReference>
<accession>C8NFV1</accession>
<dbReference type="CDD" id="cd01092">
    <property type="entry name" value="APP-like"/>
    <property type="match status" value="1"/>
</dbReference>
<comment type="similarity">
    <text evidence="2">Belongs to the peptidase M24B family.</text>
</comment>
<keyword evidence="7" id="KW-1185">Reference proteome</keyword>
<proteinExistence type="inferred from homology"/>
<keyword evidence="6" id="KW-0645">Protease</keyword>
<evidence type="ECO:0000256" key="2">
    <source>
        <dbReference type="ARBA" id="ARBA00008766"/>
    </source>
</evidence>
<evidence type="ECO:0000313" key="7">
    <source>
        <dbReference type="Proteomes" id="UP000005926"/>
    </source>
</evidence>
<feature type="domain" description="Creatinase N-terminal" evidence="5">
    <location>
        <begin position="11"/>
        <end position="144"/>
    </location>
</feature>
<dbReference type="EC" id="3.4.13.9" evidence="6"/>
<dbReference type="Proteomes" id="UP000005926">
    <property type="component" value="Unassembled WGS sequence"/>
</dbReference>
<dbReference type="InterPro" id="IPR050659">
    <property type="entry name" value="Peptidase_M24B"/>
</dbReference>
<protein>
    <submittedName>
        <fullName evidence="6">Creatinase</fullName>
        <ecNumber evidence="6">3.4.13.9</ecNumber>
    </submittedName>
</protein>
<reference evidence="6 7" key="1">
    <citation type="submission" date="2009-08" db="EMBL/GenBank/DDBJ databases">
        <authorList>
            <person name="Muzny D."/>
            <person name="Qin X."/>
            <person name="Deng J."/>
            <person name="Jiang H."/>
            <person name="Liu Y."/>
            <person name="Qu J."/>
            <person name="Song X.-Z."/>
            <person name="Zhang L."/>
            <person name="Thornton R."/>
            <person name="Coyle M."/>
            <person name="Francisco L."/>
            <person name="Jackson L."/>
            <person name="Javaid M."/>
            <person name="Korchina V."/>
            <person name="Kovar C."/>
            <person name="Mata R."/>
            <person name="Mathew T."/>
            <person name="Ngo R."/>
            <person name="Nguyen L."/>
            <person name="Nguyen N."/>
            <person name="Okwuonu G."/>
            <person name="Ongeri F."/>
            <person name="Pham C."/>
            <person name="Simmons D."/>
            <person name="Wilczek-Boney K."/>
            <person name="Hale W."/>
            <person name="Jakkamsetti A."/>
            <person name="Pham P."/>
            <person name="Ruth R."/>
            <person name="San Lucas F."/>
            <person name="Warren J."/>
            <person name="Zhang J."/>
            <person name="Zhao Z."/>
            <person name="Zhou C."/>
            <person name="Zhu D."/>
            <person name="Lee S."/>
            <person name="Bess C."/>
            <person name="Blankenburg K."/>
            <person name="Forbes L."/>
            <person name="Fu Q."/>
            <person name="Gubbala S."/>
            <person name="Hirani K."/>
            <person name="Jayaseelan J.C."/>
            <person name="Lara F."/>
            <person name="Munidasa M."/>
            <person name="Palculict T."/>
            <person name="Patil S."/>
            <person name="Pu L.-L."/>
            <person name="Saada N."/>
            <person name="Tang L."/>
            <person name="Weissenberger G."/>
            <person name="Zhu Y."/>
            <person name="Hemphill L."/>
            <person name="Shang Y."/>
            <person name="Youmans B."/>
            <person name="Ayvaz T."/>
            <person name="Ross M."/>
            <person name="Santibanez J."/>
            <person name="Aqrawi P."/>
            <person name="Gross S."/>
            <person name="Joshi V."/>
            <person name="Fowler G."/>
            <person name="Nazareth L."/>
            <person name="Reid J."/>
            <person name="Worley K."/>
            <person name="Petrosino J."/>
            <person name="Highlander S."/>
            <person name="Gibbs R."/>
        </authorList>
    </citation>
    <scope>NUCLEOTIDE SEQUENCE [LARGE SCALE GENOMIC DNA]</scope>
    <source>
        <strain evidence="6 7">ATCC 49175</strain>
    </source>
</reference>
<dbReference type="Gene3D" id="3.40.350.10">
    <property type="entry name" value="Creatinase/prolidase N-terminal domain"/>
    <property type="match status" value="1"/>
</dbReference>
<gene>
    <name evidence="6" type="primary">pepQ2</name>
    <name evidence="6" type="ORF">HMPREF0444_0796</name>
</gene>
<evidence type="ECO:0000313" key="6">
    <source>
        <dbReference type="EMBL" id="EEW37437.1"/>
    </source>
</evidence>
<dbReference type="PANTHER" id="PTHR46112:SF10">
    <property type="entry name" value="DIPEPTIDASE YKVY-RELATED"/>
    <property type="match status" value="1"/>
</dbReference>
<keyword evidence="6" id="KW-0378">Hydrolase</keyword>
<dbReference type="AlphaFoldDB" id="C8NFV1"/>
<dbReference type="eggNOG" id="COG0006">
    <property type="taxonomic scope" value="Bacteria"/>
</dbReference>
<dbReference type="SUPFAM" id="SSF55920">
    <property type="entry name" value="Creatinase/aminopeptidase"/>
    <property type="match status" value="1"/>
</dbReference>
<keyword evidence="6" id="KW-0224">Dipeptidase</keyword>
<evidence type="ECO:0000256" key="3">
    <source>
        <dbReference type="ARBA" id="ARBA00023211"/>
    </source>
</evidence>
<dbReference type="EMBL" id="ACKZ01000016">
    <property type="protein sequence ID" value="EEW37437.1"/>
    <property type="molecule type" value="Genomic_DNA"/>
</dbReference>
<sequence length="370" mass="41679">MINMNLNPTFKQLETELSKQNNPIALIQNPETIRLLTNFSTDPHERIVALVYSPNTTPLLFVPALEHQVAQKAEPDFIVKSYHDHEDGWKLLSDAIKDHFPSQSNFAVEKVDFSLFAAEQIQKHFKDVHFSVDLTPIVQQLRLVKDQEAVEKLVYSGTFADKAIEIGKNALKVGISEREVVAIIEFEMKKLGVSQMSFDTMVLFGDHAADPHGEPGDRTLKENEWVLFDLGTMVDGYASDITRTVFFGNRQEKNPRHKEIYDIVQKAHDTAITAVKPGMKASQIDKIARDIITEAGYGEYFIHRLGHGIGQSVHEFPSIMEGNDMELVEGMCFSVEPGVYISGDFGVRIEDCLAVTENGSKLFTKVKYDF</sequence>
<dbReference type="PANTHER" id="PTHR46112">
    <property type="entry name" value="AMINOPEPTIDASE"/>
    <property type="match status" value="1"/>
</dbReference>
<name>C8NFV1_9LACT</name>
<dbReference type="HOGENOM" id="CLU_017266_4_2_9"/>
<dbReference type="GO" id="GO:0102009">
    <property type="term" value="F:proline dipeptidase activity"/>
    <property type="evidence" value="ECO:0007669"/>
    <property type="project" value="UniProtKB-EC"/>
</dbReference>
<dbReference type="MEROPS" id="M24.006"/>
<dbReference type="InterPro" id="IPR029149">
    <property type="entry name" value="Creatin/AminoP/Spt16_N"/>
</dbReference>
<dbReference type="InterPro" id="IPR036005">
    <property type="entry name" value="Creatinase/aminopeptidase-like"/>
</dbReference>
<comment type="caution">
    <text evidence="6">The sequence shown here is derived from an EMBL/GenBank/DDBJ whole genome shotgun (WGS) entry which is preliminary data.</text>
</comment>
<comment type="cofactor">
    <cofactor evidence="1">
        <name>Mn(2+)</name>
        <dbReference type="ChEBI" id="CHEBI:29035"/>
    </cofactor>
</comment>
<dbReference type="InterPro" id="IPR000587">
    <property type="entry name" value="Creatinase_N"/>
</dbReference>
<feature type="domain" description="Peptidase M24" evidence="4">
    <location>
        <begin position="156"/>
        <end position="357"/>
    </location>
</feature>
<dbReference type="Gene3D" id="3.90.230.10">
    <property type="entry name" value="Creatinase/methionine aminopeptidase superfamily"/>
    <property type="match status" value="1"/>
</dbReference>
<keyword evidence="3" id="KW-0464">Manganese</keyword>
<evidence type="ECO:0000259" key="5">
    <source>
        <dbReference type="Pfam" id="PF01321"/>
    </source>
</evidence>
<evidence type="ECO:0000259" key="4">
    <source>
        <dbReference type="Pfam" id="PF00557"/>
    </source>
</evidence>